<dbReference type="PANTHER" id="PTHR43179">
    <property type="entry name" value="RHAMNOSYLTRANSFERASE WBBL"/>
    <property type="match status" value="1"/>
</dbReference>
<feature type="domain" description="Glycosyltransferase 2-like" evidence="2">
    <location>
        <begin position="170"/>
        <end position="221"/>
    </location>
</feature>
<dbReference type="InterPro" id="IPR029044">
    <property type="entry name" value="Nucleotide-diphossugar_trans"/>
</dbReference>
<dbReference type="CDD" id="cd04186">
    <property type="entry name" value="GT_2_like_c"/>
    <property type="match status" value="1"/>
</dbReference>
<name>A0A2M9CXV0_9BACT</name>
<comment type="caution">
    <text evidence="3">The sequence shown here is derived from an EMBL/GenBank/DDBJ whole genome shotgun (WGS) entry which is preliminary data.</text>
</comment>
<evidence type="ECO:0000313" key="4">
    <source>
        <dbReference type="Proteomes" id="UP000230000"/>
    </source>
</evidence>
<feature type="domain" description="Glycosyltransferase 2-like" evidence="1">
    <location>
        <begin position="4"/>
        <end position="154"/>
    </location>
</feature>
<dbReference type="Pfam" id="PF00535">
    <property type="entry name" value="Glycos_transf_2"/>
    <property type="match status" value="1"/>
</dbReference>
<dbReference type="RefSeq" id="WP_100315155.1">
    <property type="nucleotide sequence ID" value="NZ_PGFG01000001.1"/>
</dbReference>
<evidence type="ECO:0000259" key="2">
    <source>
        <dbReference type="Pfam" id="PF13632"/>
    </source>
</evidence>
<organism evidence="3 4">
    <name type="scientific">Thermoflavifilum aggregans</name>
    <dbReference type="NCBI Taxonomy" id="454188"/>
    <lineage>
        <taxon>Bacteria</taxon>
        <taxon>Pseudomonadati</taxon>
        <taxon>Bacteroidota</taxon>
        <taxon>Chitinophagia</taxon>
        <taxon>Chitinophagales</taxon>
        <taxon>Chitinophagaceae</taxon>
        <taxon>Thermoflavifilum</taxon>
    </lineage>
</organism>
<dbReference type="Gene3D" id="3.90.550.10">
    <property type="entry name" value="Spore Coat Polysaccharide Biosynthesis Protein SpsA, Chain A"/>
    <property type="match status" value="1"/>
</dbReference>
<dbReference type="InterPro" id="IPR001173">
    <property type="entry name" value="Glyco_trans_2-like"/>
</dbReference>
<gene>
    <name evidence="3" type="ORF">BXY57_2345</name>
</gene>
<dbReference type="AlphaFoldDB" id="A0A2M9CXV0"/>
<dbReference type="Pfam" id="PF13632">
    <property type="entry name" value="Glyco_trans_2_3"/>
    <property type="match status" value="1"/>
</dbReference>
<keyword evidence="4" id="KW-1185">Reference proteome</keyword>
<dbReference type="OrthoDB" id="9771846at2"/>
<reference evidence="3 4" key="1">
    <citation type="submission" date="2017-11" db="EMBL/GenBank/DDBJ databases">
        <title>Genomic Encyclopedia of Archaeal and Bacterial Type Strains, Phase II (KMG-II): From Individual Species to Whole Genera.</title>
        <authorList>
            <person name="Goeker M."/>
        </authorList>
    </citation>
    <scope>NUCLEOTIDE SEQUENCE [LARGE SCALE GENOMIC DNA]</scope>
    <source>
        <strain evidence="3 4">DSM 27268</strain>
    </source>
</reference>
<dbReference type="GO" id="GO:0016740">
    <property type="term" value="F:transferase activity"/>
    <property type="evidence" value="ECO:0007669"/>
    <property type="project" value="UniProtKB-KW"/>
</dbReference>
<protein>
    <submittedName>
        <fullName evidence="3">GT2 family glycosyltransferase</fullName>
    </submittedName>
</protein>
<evidence type="ECO:0000313" key="3">
    <source>
        <dbReference type="EMBL" id="PJJ76713.1"/>
    </source>
</evidence>
<dbReference type="EMBL" id="PGFG01000001">
    <property type="protein sequence ID" value="PJJ76713.1"/>
    <property type="molecule type" value="Genomic_DNA"/>
</dbReference>
<dbReference type="PANTHER" id="PTHR43179:SF7">
    <property type="entry name" value="RHAMNOSYLTRANSFERASE WBBL"/>
    <property type="match status" value="1"/>
</dbReference>
<accession>A0A2M9CXV0</accession>
<dbReference type="Proteomes" id="UP000230000">
    <property type="component" value="Unassembled WGS sequence"/>
</dbReference>
<sequence length="378" mass="43490">MKLSVILVHYQTPDYLELCLWAVRKAVQDIAAEILVVDNASPSQEIRVLSSYFPEVTWIWNTRNMGFGAACNQAASRASGTYLLFLNPDTLIDPDGLQRALAYMDQHPEGHALGPWLQNSKGEFLKEARRAFPTPWNSLCKVLGLDDLFPRSRLLAGYYAGDKPTHELQPAEVLCGACMLIRKKAWDAVGGFDETYFLYGEDTDLCLRLHQQGLQSYFFPDWKVLHFKYRSMRSNPEVHRYYFFRAMKIYVRKHFPHHQWYLFPGIEMMYRLSRFSSKFRQAPACTFIGQQLKGTILTSPSHPPLPPWCEPPSWQIREMTADESLPVFSDHSPNHVLAVYTAAFTPDRFFRLVSIAGRCNKCIAWINPCTGKLVIHQE</sequence>
<evidence type="ECO:0000259" key="1">
    <source>
        <dbReference type="Pfam" id="PF00535"/>
    </source>
</evidence>
<proteinExistence type="predicted"/>
<dbReference type="SUPFAM" id="SSF53448">
    <property type="entry name" value="Nucleotide-diphospho-sugar transferases"/>
    <property type="match status" value="1"/>
</dbReference>
<keyword evidence="3" id="KW-0808">Transferase</keyword>